<evidence type="ECO:0000313" key="3">
    <source>
        <dbReference type="Proteomes" id="UP000756530"/>
    </source>
</evidence>
<keyword evidence="3" id="KW-1185">Reference proteome</keyword>
<dbReference type="Proteomes" id="UP000756530">
    <property type="component" value="Unassembled WGS sequence"/>
</dbReference>
<dbReference type="PANTHER" id="PTHR43482">
    <property type="entry name" value="PROTEIN AST1-RELATED"/>
    <property type="match status" value="1"/>
</dbReference>
<dbReference type="InterPro" id="IPR013154">
    <property type="entry name" value="ADH-like_N"/>
</dbReference>
<evidence type="ECO:0000259" key="1">
    <source>
        <dbReference type="SMART" id="SM00829"/>
    </source>
</evidence>
<proteinExistence type="predicted"/>
<dbReference type="Pfam" id="PF08240">
    <property type="entry name" value="ADH_N"/>
    <property type="match status" value="1"/>
</dbReference>
<dbReference type="EMBL" id="JAHUZE010000004">
    <property type="protein sequence ID" value="MBV7380353.1"/>
    <property type="molecule type" value="Genomic_DNA"/>
</dbReference>
<sequence>MQALEMVGRTVRLVERDAPVPGRGEVAVRVKACGANASDWEFITGRPLYGRIARVMMRVRVPGSDVAGVVEAVGEGVRGVAVGDRVVGDVFESFGGFAEVCVAKAERWVKLPDEIGFVEAAALPQSAAIALTAFDDLAPGAKVLVNGGGGGSGPFAIQLAKARGGEVWAVDNALKQDVMREAGADHVVDYTGTDFTTLDLPLDYVLDLWSTRSPRTLKRCLPKGCLYRMVGGSTGLIIRHGLRGQILMVKQGPALTARAVALVQDGTWAPHIGEVVPLVRGPEALARMGAGQIPGKLVFTVS</sequence>
<reference evidence="2 3" key="1">
    <citation type="submission" date="2021-05" db="EMBL/GenBank/DDBJ databases">
        <title>Culturable bacteria isolated from Daya Bay.</title>
        <authorList>
            <person name="Zheng W."/>
            <person name="Yu S."/>
            <person name="Huang Y."/>
        </authorList>
    </citation>
    <scope>NUCLEOTIDE SEQUENCE [LARGE SCALE GENOMIC DNA]</scope>
    <source>
        <strain evidence="2 3">DP4N28-5</strain>
    </source>
</reference>
<dbReference type="RefSeq" id="WP_218393564.1">
    <property type="nucleotide sequence ID" value="NZ_JAHUZE010000004.1"/>
</dbReference>
<dbReference type="CDD" id="cd08267">
    <property type="entry name" value="MDR1"/>
    <property type="match status" value="1"/>
</dbReference>
<dbReference type="Pfam" id="PF13602">
    <property type="entry name" value="ADH_zinc_N_2"/>
    <property type="match status" value="1"/>
</dbReference>
<dbReference type="InterPro" id="IPR020843">
    <property type="entry name" value="ER"/>
</dbReference>
<dbReference type="InterPro" id="IPR052585">
    <property type="entry name" value="Lipid_raft_assoc_Zn_ADH"/>
</dbReference>
<name>A0ABS6T527_9RHOB</name>
<dbReference type="PANTHER" id="PTHR43482:SF1">
    <property type="entry name" value="PROTEIN AST1-RELATED"/>
    <property type="match status" value="1"/>
</dbReference>
<comment type="caution">
    <text evidence="2">The sequence shown here is derived from an EMBL/GenBank/DDBJ whole genome shotgun (WGS) entry which is preliminary data.</text>
</comment>
<feature type="domain" description="Enoyl reductase (ER)" evidence="1">
    <location>
        <begin position="8"/>
        <end position="299"/>
    </location>
</feature>
<protein>
    <submittedName>
        <fullName evidence="2">NAD(P)-dependent alcohol dehydrogenase</fullName>
    </submittedName>
</protein>
<accession>A0ABS6T527</accession>
<dbReference type="SMART" id="SM00829">
    <property type="entry name" value="PKS_ER"/>
    <property type="match status" value="1"/>
</dbReference>
<organism evidence="2 3">
    <name type="scientific">Maritimibacter dapengensis</name>
    <dbReference type="NCBI Taxonomy" id="2836868"/>
    <lineage>
        <taxon>Bacteria</taxon>
        <taxon>Pseudomonadati</taxon>
        <taxon>Pseudomonadota</taxon>
        <taxon>Alphaproteobacteria</taxon>
        <taxon>Rhodobacterales</taxon>
        <taxon>Roseobacteraceae</taxon>
        <taxon>Maritimibacter</taxon>
    </lineage>
</organism>
<gene>
    <name evidence="2" type="ORF">KJP28_15615</name>
</gene>
<evidence type="ECO:0000313" key="2">
    <source>
        <dbReference type="EMBL" id="MBV7380353.1"/>
    </source>
</evidence>